<evidence type="ECO:0000256" key="2">
    <source>
        <dbReference type="SAM" id="SignalP"/>
    </source>
</evidence>
<evidence type="ECO:0000313" key="3">
    <source>
        <dbReference type="EMBL" id="OMO59687.1"/>
    </source>
</evidence>
<proteinExistence type="predicted"/>
<feature type="signal peptide" evidence="2">
    <location>
        <begin position="1"/>
        <end position="27"/>
    </location>
</feature>
<dbReference type="PANTHER" id="PTHR35046:SF18">
    <property type="entry name" value="RNA-DIRECTED DNA POLYMERASE"/>
    <property type="match status" value="1"/>
</dbReference>
<dbReference type="Proteomes" id="UP000188268">
    <property type="component" value="Unassembled WGS sequence"/>
</dbReference>
<keyword evidence="2" id="KW-0732">Signal</keyword>
<dbReference type="EMBL" id="AWWV01013884">
    <property type="protein sequence ID" value="OMO59687.1"/>
    <property type="molecule type" value="Genomic_DNA"/>
</dbReference>
<protein>
    <submittedName>
        <fullName evidence="3">14 kDa proline-rich protein DC2.15-like protein</fullName>
    </submittedName>
</protein>
<organism evidence="3 4">
    <name type="scientific">Corchorus capsularis</name>
    <name type="common">Jute</name>
    <dbReference type="NCBI Taxonomy" id="210143"/>
    <lineage>
        <taxon>Eukaryota</taxon>
        <taxon>Viridiplantae</taxon>
        <taxon>Streptophyta</taxon>
        <taxon>Embryophyta</taxon>
        <taxon>Tracheophyta</taxon>
        <taxon>Spermatophyta</taxon>
        <taxon>Magnoliopsida</taxon>
        <taxon>eudicotyledons</taxon>
        <taxon>Gunneridae</taxon>
        <taxon>Pentapetalae</taxon>
        <taxon>rosids</taxon>
        <taxon>malvids</taxon>
        <taxon>Malvales</taxon>
        <taxon>Malvaceae</taxon>
        <taxon>Grewioideae</taxon>
        <taxon>Apeibeae</taxon>
        <taxon>Corchorus</taxon>
    </lineage>
</organism>
<evidence type="ECO:0000313" key="4">
    <source>
        <dbReference type="Proteomes" id="UP000188268"/>
    </source>
</evidence>
<feature type="region of interest" description="Disordered" evidence="1">
    <location>
        <begin position="242"/>
        <end position="271"/>
    </location>
</feature>
<evidence type="ECO:0000256" key="1">
    <source>
        <dbReference type="SAM" id="MobiDB-lite"/>
    </source>
</evidence>
<comment type="caution">
    <text evidence="3">The sequence shown here is derived from an EMBL/GenBank/DDBJ whole genome shotgun (WGS) entry which is preliminary data.</text>
</comment>
<feature type="chain" id="PRO_5013045636" evidence="2">
    <location>
        <begin position="28"/>
        <end position="503"/>
    </location>
</feature>
<keyword evidence="4" id="KW-1185">Reference proteome</keyword>
<dbReference type="AlphaFoldDB" id="A0A1R3GNS3"/>
<dbReference type="Gramene" id="OMO59687">
    <property type="protein sequence ID" value="OMO59687"/>
    <property type="gene ID" value="CCACVL1_24667"/>
</dbReference>
<name>A0A1R3GNS3_COCAP</name>
<gene>
    <name evidence="3" type="ORF">CCACVL1_24667</name>
</gene>
<reference evidence="3 4" key="1">
    <citation type="submission" date="2013-09" db="EMBL/GenBank/DDBJ databases">
        <title>Corchorus capsularis genome sequencing.</title>
        <authorList>
            <person name="Alam M."/>
            <person name="Haque M.S."/>
            <person name="Islam M.S."/>
            <person name="Emdad E.M."/>
            <person name="Islam M.M."/>
            <person name="Ahmed B."/>
            <person name="Halim A."/>
            <person name="Hossen Q.M.M."/>
            <person name="Hossain M.Z."/>
            <person name="Ahmed R."/>
            <person name="Khan M.M."/>
            <person name="Islam R."/>
            <person name="Rashid M.M."/>
            <person name="Khan S.A."/>
            <person name="Rahman M.S."/>
            <person name="Alam M."/>
        </authorList>
    </citation>
    <scope>NUCLEOTIDE SEQUENCE [LARGE SCALE GENOMIC DNA]</scope>
    <source>
        <strain evidence="4">cv. CVL-1</strain>
        <tissue evidence="3">Whole seedling</tissue>
    </source>
</reference>
<accession>A0A1R3GNS3</accession>
<dbReference type="PANTHER" id="PTHR35046">
    <property type="entry name" value="ZINC KNUCKLE (CCHC-TYPE) FAMILY PROTEIN"/>
    <property type="match status" value="1"/>
</dbReference>
<sequence>MASSSKASAPIAFLLALNLLFFTLVSSQTPSPPPPPPSACPDGLLSGGLCVDLFGLAIANATLGVGSNSATPCCRALGLVGVNVRACICLALEARVRLLLSLLGINGTLGLEVNLTVPVNAVFIFLVWNFYQLSSKWILGEFDFTLHAASIGNQSWMTTGGVSNSPLDGDQGISVLQQKNDALQRWEQHNKQMDLQFRRFDKLSDEIVDRLDNLIKIYARRRQVDNRKPRVEMAHGDPIEKPVSVCRNPVDNRKPGVEITRGGPIETPEHVRRNPIYDKGFEENRQRQPFRTRCTINDMEHSKIILGKPWQFDEGAQYSYDDNVYKIRKEGKEEKETEVTEKDKEIEVTQRKDESVTIDKVAKDGESVESKTPDQYVTVEDEQKKLVVEEFMDFSVFMGVNNTNKFFAAVDKREAETQVEEHSGLVQQFLQEFRGLRPDDIPDDLPLIHGICHFIDFIPDVSLSNFSHFRINLKEHEILMGKVKQKLEATTFSVAVVQTQGRV</sequence>